<dbReference type="RefSeq" id="YP_002154769.1">
    <property type="nucleotide sequence ID" value="NC_011183.1"/>
</dbReference>
<proteinExistence type="predicted"/>
<evidence type="ECO:0000259" key="1">
    <source>
        <dbReference type="PROSITE" id="PS50234"/>
    </source>
</evidence>
<name>B5LWN6_9PHYC</name>
<dbReference type="InterPro" id="IPR002035">
    <property type="entry name" value="VWF_A"/>
</dbReference>
<dbReference type="Gene3D" id="3.40.50.410">
    <property type="entry name" value="von Willebrand factor, type A domain"/>
    <property type="match status" value="1"/>
</dbReference>
<sequence length="253" mass="27766">MKLPVSEASTTFANAEGSAVPKEFALAARSNPEQIPQMAESAAETKMLEKEALVRQFVLLIDRSGSMGWPDGDDKTRWERAKEVTKALVPSLFKYDVDKSIPLFLFDSEVSFVGECTNASQIETVFTEYQPGTTTNLSGALEQAMEMYLGSKRVNYEVVPGTTFIVLLDGGADNPDEVVQVLQKYADPANGYISNHTQAAVSFVQIADDISATMFLRSLDELKPLDIVDTKKDDFIFSTDGGVDKLLHDAVFD</sequence>
<keyword evidence="3" id="KW-1185">Reference proteome</keyword>
<dbReference type="Proteomes" id="UP000204092">
    <property type="component" value="Segment"/>
</dbReference>
<dbReference type="PANTHER" id="PTHR34706:SF1">
    <property type="entry name" value="VWFA DOMAIN-CONTAINING PROTEIN"/>
    <property type="match status" value="1"/>
</dbReference>
<dbReference type="PANTHER" id="PTHR34706">
    <property type="entry name" value="SLR1338 PROTEIN"/>
    <property type="match status" value="1"/>
</dbReference>
<dbReference type="InterPro" id="IPR036465">
    <property type="entry name" value="vWFA_dom_sf"/>
</dbReference>
<evidence type="ECO:0000313" key="3">
    <source>
        <dbReference type="Proteomes" id="UP000204092"/>
    </source>
</evidence>
<dbReference type="SMART" id="SM00327">
    <property type="entry name" value="VWA"/>
    <property type="match status" value="1"/>
</dbReference>
<dbReference type="Pfam" id="PF13519">
    <property type="entry name" value="VWA_2"/>
    <property type="match status" value="1"/>
</dbReference>
<protein>
    <submittedName>
        <fullName evidence="2">Putative von Willebrand factor</fullName>
    </submittedName>
</protein>
<dbReference type="SUPFAM" id="SSF53300">
    <property type="entry name" value="vWA-like"/>
    <property type="match status" value="1"/>
</dbReference>
<dbReference type="OrthoDB" id="30867at10239"/>
<dbReference type="PROSITE" id="PS50234">
    <property type="entry name" value="VWFA"/>
    <property type="match status" value="1"/>
</dbReference>
<dbReference type="GeneID" id="6804784"/>
<reference evidence="2 3" key="1">
    <citation type="journal article" date="2009" name="Virology">
        <title>Genomic analysis of the smallest giant virus--Feldmannia sp. virus 158.</title>
        <authorList>
            <person name="Schroeder D.C."/>
            <person name="Park Y."/>
            <person name="Yoon H.M."/>
            <person name="Lee Y.S."/>
            <person name="Kang S.W."/>
            <person name="Meints R.H."/>
            <person name="Ivey R.G."/>
            <person name="Choi T.J."/>
        </authorList>
    </citation>
    <scope>NUCLEOTIDE SEQUENCE [LARGE SCALE GENOMIC DNA]</scope>
    <source>
        <strain evidence="2">FsV-158</strain>
    </source>
</reference>
<feature type="domain" description="VWFA" evidence="1">
    <location>
        <begin position="56"/>
        <end position="253"/>
    </location>
</feature>
<dbReference type="EMBL" id="EU916176">
    <property type="protein sequence ID" value="ACH46899.1"/>
    <property type="molecule type" value="Genomic_DNA"/>
</dbReference>
<accession>B5LWN6</accession>
<dbReference type="KEGG" id="vg:6804784"/>
<evidence type="ECO:0000313" key="2">
    <source>
        <dbReference type="EMBL" id="ACH46899.1"/>
    </source>
</evidence>
<organism evidence="2 3">
    <name type="scientific">Feldmannia species virus</name>
    <dbReference type="NCBI Taxonomy" id="39420"/>
    <lineage>
        <taxon>Viruses</taxon>
        <taxon>Varidnaviria</taxon>
        <taxon>Bamfordvirae</taxon>
        <taxon>Nucleocytoviricota</taxon>
        <taxon>Megaviricetes</taxon>
        <taxon>Algavirales</taxon>
        <taxon>Phycodnaviridae</taxon>
        <taxon>Phaeovirus</taxon>
        <taxon>Phaeovirus feldmanniae</taxon>
    </lineage>
</organism>